<sequence length="46" mass="5160">MPVKILDGRQRRMRLSQESITEKIDGLKSVGDKGRSHPLVKPISAM</sequence>
<protein>
    <submittedName>
        <fullName evidence="1">Uncharacterized protein</fullName>
    </submittedName>
</protein>
<dbReference type="EMBL" id="AP014685">
    <property type="protein sequence ID" value="BAR54181.1"/>
    <property type="molecule type" value="Genomic_DNA"/>
</dbReference>
<proteinExistence type="predicted"/>
<name>A0A0E4FV65_9BRAD</name>
<dbReference type="AlphaFoldDB" id="A0A0E4FV65"/>
<evidence type="ECO:0000313" key="2">
    <source>
        <dbReference type="Proteomes" id="UP000063308"/>
    </source>
</evidence>
<evidence type="ECO:0000313" key="1">
    <source>
        <dbReference type="EMBL" id="BAR54181.1"/>
    </source>
</evidence>
<dbReference type="Proteomes" id="UP000063308">
    <property type="component" value="Chromosome"/>
</dbReference>
<reference evidence="1 2" key="1">
    <citation type="submission" date="2014-11" db="EMBL/GenBank/DDBJ databases">
        <title>Symbiosis island explosion on the genome of extra-slow-growing strains of soybean bradyrhizobia with massive insertion sequences.</title>
        <authorList>
            <person name="Iida T."/>
            <person name="Minamisawa K."/>
        </authorList>
    </citation>
    <scope>NUCLEOTIDE SEQUENCE [LARGE SCALE GENOMIC DNA]</scope>
    <source>
        <strain evidence="1 2">NK6</strain>
    </source>
</reference>
<accession>A0A0E4FV65</accession>
<gene>
    <name evidence="1" type="ORF">NK6_996</name>
</gene>
<organism evidence="1 2">
    <name type="scientific">Bradyrhizobium diazoefficiens</name>
    <dbReference type="NCBI Taxonomy" id="1355477"/>
    <lineage>
        <taxon>Bacteria</taxon>
        <taxon>Pseudomonadati</taxon>
        <taxon>Pseudomonadota</taxon>
        <taxon>Alphaproteobacteria</taxon>
        <taxon>Hyphomicrobiales</taxon>
        <taxon>Nitrobacteraceae</taxon>
        <taxon>Bradyrhizobium</taxon>
    </lineage>
</organism>